<feature type="domain" description="Hemicentin/VWA7 galactose-binding" evidence="1">
    <location>
        <begin position="80"/>
        <end position="174"/>
    </location>
</feature>
<dbReference type="AlphaFoldDB" id="A0AAV6SI21"/>
<sequence>MAAEFVVSFLITGSLGLRRRRETDDDDQQQQEQFQRILPKSASVYTQLSEASGGQVIQVTKSELAEVTSIITDTSSSSVVKLLQVSRNAGNPDNFTFSVDDSVKNLTMYITGRSLAFTITSVTQSSADTTGPLVVSSSTVGNFQTVKLNTQVGVWKVEMVSTSAYNLKVVGESSLDFLFTFMKDSESPYGGLQVLSNRPTSGENTTLRVTVTGSDSATVTEVTLVELFTSVMVNGSVEDRGKGVFYVRFDTIPSGEFVVLVKGQTSSTRSAAKSFQRQSSSTIKASAVSVSTTLPNRVAEPGVSFSVPFSVSTTGTGGTFTITDTNDQGGDTNYVVLRLTVLVPVTDVTAPVCQLSNVTDSCSDICTESTWGVSMQVRDEVNGTGIHSITFRQGDGNLNTTLLSGTDSIMLLTYNASCCSPDVEIIAVDNVVS</sequence>
<organism evidence="2 3">
    <name type="scientific">Solea senegalensis</name>
    <name type="common">Senegalese sole</name>
    <dbReference type="NCBI Taxonomy" id="28829"/>
    <lineage>
        <taxon>Eukaryota</taxon>
        <taxon>Metazoa</taxon>
        <taxon>Chordata</taxon>
        <taxon>Craniata</taxon>
        <taxon>Vertebrata</taxon>
        <taxon>Euteleostomi</taxon>
        <taxon>Actinopterygii</taxon>
        <taxon>Neopterygii</taxon>
        <taxon>Teleostei</taxon>
        <taxon>Neoteleostei</taxon>
        <taxon>Acanthomorphata</taxon>
        <taxon>Carangaria</taxon>
        <taxon>Pleuronectiformes</taxon>
        <taxon>Pleuronectoidei</taxon>
        <taxon>Soleidae</taxon>
        <taxon>Solea</taxon>
    </lineage>
</organism>
<evidence type="ECO:0000259" key="1">
    <source>
        <dbReference type="Pfam" id="PF23560"/>
    </source>
</evidence>
<dbReference type="PANTHER" id="PTHR14905:SF18">
    <property type="entry name" value="VON WILLEBRAND FACTOR A DOMAIN-CONTAINING 10, TANDEM DUPLICATE 1-RELATED"/>
    <property type="match status" value="1"/>
</dbReference>
<reference evidence="2 3" key="1">
    <citation type="journal article" date="2021" name="Sci. Rep.">
        <title>Chromosome anchoring in Senegalese sole (Solea senegalensis) reveals sex-associated markers and genome rearrangements in flatfish.</title>
        <authorList>
            <person name="Guerrero-Cozar I."/>
            <person name="Gomez-Garrido J."/>
            <person name="Berbel C."/>
            <person name="Martinez-Blanch J.F."/>
            <person name="Alioto T."/>
            <person name="Claros M.G."/>
            <person name="Gagnaire P.A."/>
            <person name="Manchado M."/>
        </authorList>
    </citation>
    <scope>NUCLEOTIDE SEQUENCE [LARGE SCALE GENOMIC DNA]</scope>
    <source>
        <strain evidence="2">Sse05_10M</strain>
    </source>
</reference>
<evidence type="ECO:0000313" key="2">
    <source>
        <dbReference type="EMBL" id="KAG7516709.1"/>
    </source>
</evidence>
<proteinExistence type="predicted"/>
<dbReference type="Pfam" id="PF23560">
    <property type="entry name" value="GBD_Hemicentin"/>
    <property type="match status" value="1"/>
</dbReference>
<dbReference type="EMBL" id="JAGKHQ010000005">
    <property type="protein sequence ID" value="KAG7516709.1"/>
    <property type="molecule type" value="Genomic_DNA"/>
</dbReference>
<evidence type="ECO:0000313" key="3">
    <source>
        <dbReference type="Proteomes" id="UP000693946"/>
    </source>
</evidence>
<dbReference type="Proteomes" id="UP000693946">
    <property type="component" value="Linkage Group LG13"/>
</dbReference>
<protein>
    <recommendedName>
        <fullName evidence="1">Hemicentin/VWA7 galactose-binding domain-containing protein</fullName>
    </recommendedName>
</protein>
<keyword evidence="3" id="KW-1185">Reference proteome</keyword>
<dbReference type="InterPro" id="IPR052577">
    <property type="entry name" value="VWA7"/>
</dbReference>
<dbReference type="InterPro" id="IPR056475">
    <property type="entry name" value="GBD_Hemicentin/VWA7"/>
</dbReference>
<comment type="caution">
    <text evidence="2">The sequence shown here is derived from an EMBL/GenBank/DDBJ whole genome shotgun (WGS) entry which is preliminary data.</text>
</comment>
<dbReference type="PANTHER" id="PTHR14905">
    <property type="entry name" value="NG37"/>
    <property type="match status" value="1"/>
</dbReference>
<accession>A0AAV6SI21</accession>
<name>A0AAV6SI21_SOLSE</name>
<gene>
    <name evidence="2" type="ORF">JOB18_038385</name>
</gene>